<comment type="caution">
    <text evidence="13">The sequence shown here is derived from an EMBL/GenBank/DDBJ whole genome shotgun (WGS) entry which is preliminary data.</text>
</comment>
<dbReference type="Proteomes" id="UP000463388">
    <property type="component" value="Unassembled WGS sequence"/>
</dbReference>
<keyword evidence="4" id="KW-0285">Flavoprotein</keyword>
<dbReference type="InterPro" id="IPR051793">
    <property type="entry name" value="NADH:flavin_oxidoreductase"/>
</dbReference>
<organism evidence="13 14">
    <name type="scientific">Adlercreutzia mucosicola</name>
    <dbReference type="NCBI Taxonomy" id="580026"/>
    <lineage>
        <taxon>Bacteria</taxon>
        <taxon>Bacillati</taxon>
        <taxon>Actinomycetota</taxon>
        <taxon>Coriobacteriia</taxon>
        <taxon>Eggerthellales</taxon>
        <taxon>Eggerthellaceae</taxon>
        <taxon>Adlercreutzia</taxon>
    </lineage>
</organism>
<dbReference type="SUPFAM" id="SSF51395">
    <property type="entry name" value="FMN-linked oxidoreductases"/>
    <property type="match status" value="1"/>
</dbReference>
<proteinExistence type="inferred from homology"/>
<protein>
    <submittedName>
        <fullName evidence="13">NAD(P)-binding protein</fullName>
    </submittedName>
</protein>
<evidence type="ECO:0000313" key="13">
    <source>
        <dbReference type="EMBL" id="MVX60859.1"/>
    </source>
</evidence>
<evidence type="ECO:0000259" key="12">
    <source>
        <dbReference type="Pfam" id="PF07992"/>
    </source>
</evidence>
<feature type="domain" description="FAD/NAD(P)-binding" evidence="12">
    <location>
        <begin position="488"/>
        <end position="714"/>
    </location>
</feature>
<dbReference type="PANTHER" id="PTHR42917">
    <property type="entry name" value="2,4-DIENOYL-COA REDUCTASE"/>
    <property type="match status" value="1"/>
</dbReference>
<keyword evidence="14" id="KW-1185">Reference proteome</keyword>
<evidence type="ECO:0000256" key="1">
    <source>
        <dbReference type="ARBA" id="ARBA00001917"/>
    </source>
</evidence>
<comment type="cofactor">
    <cofactor evidence="1">
        <name>FMN</name>
        <dbReference type="ChEBI" id="CHEBI:58210"/>
    </cofactor>
</comment>
<dbReference type="PRINTS" id="PR00419">
    <property type="entry name" value="ADXRDTASE"/>
</dbReference>
<keyword evidence="6" id="KW-0479">Metal-binding</keyword>
<evidence type="ECO:0000256" key="9">
    <source>
        <dbReference type="ARBA" id="ARBA00023014"/>
    </source>
</evidence>
<evidence type="ECO:0000256" key="3">
    <source>
        <dbReference type="ARBA" id="ARBA00011048"/>
    </source>
</evidence>
<dbReference type="InterPro" id="IPR006311">
    <property type="entry name" value="TAT_signal"/>
</dbReference>
<dbReference type="Pfam" id="PF07992">
    <property type="entry name" value="Pyr_redox_2"/>
    <property type="match status" value="1"/>
</dbReference>
<dbReference type="AlphaFoldDB" id="A0A6N8JP92"/>
<dbReference type="OrthoDB" id="3169239at2"/>
<dbReference type="InterPro" id="IPR036188">
    <property type="entry name" value="FAD/NAD-bd_sf"/>
</dbReference>
<reference evidence="13 14" key="1">
    <citation type="submission" date="2019-12" db="EMBL/GenBank/DDBJ databases">
        <title>Microbes associate with the intestines of laboratory mice.</title>
        <authorList>
            <person name="Navarre W."/>
            <person name="Wong E."/>
        </authorList>
    </citation>
    <scope>NUCLEOTIDE SEQUENCE [LARGE SCALE GENOMIC DNA]</scope>
    <source>
        <strain evidence="13 14">NM66_B29</strain>
    </source>
</reference>
<evidence type="ECO:0000256" key="6">
    <source>
        <dbReference type="ARBA" id="ARBA00022723"/>
    </source>
</evidence>
<dbReference type="PANTHER" id="PTHR42917:SF2">
    <property type="entry name" value="2,4-DIENOYL-COA REDUCTASE [(2E)-ENOYL-COA-PRODUCING]"/>
    <property type="match status" value="1"/>
</dbReference>
<name>A0A6N8JP92_9ACTN</name>
<feature type="domain" description="NADH:flavin oxidoreductase/NADH oxidase N-terminal" evidence="11">
    <location>
        <begin position="189"/>
        <end position="286"/>
    </location>
</feature>
<evidence type="ECO:0000256" key="2">
    <source>
        <dbReference type="ARBA" id="ARBA00001966"/>
    </source>
</evidence>
<dbReference type="InterPro" id="IPR001155">
    <property type="entry name" value="OxRdtase_FMN_N"/>
</dbReference>
<dbReference type="Gene3D" id="3.50.50.60">
    <property type="entry name" value="FAD/NAD(P)-binding domain"/>
    <property type="match status" value="1"/>
</dbReference>
<dbReference type="GO" id="GO:0016491">
    <property type="term" value="F:oxidoreductase activity"/>
    <property type="evidence" value="ECO:0007669"/>
    <property type="project" value="UniProtKB-KW"/>
</dbReference>
<dbReference type="InterPro" id="IPR013785">
    <property type="entry name" value="Aldolase_TIM"/>
</dbReference>
<dbReference type="Pfam" id="PF00724">
    <property type="entry name" value="Oxidored_FMN"/>
    <property type="match status" value="2"/>
</dbReference>
<dbReference type="GO" id="GO:0051536">
    <property type="term" value="F:iron-sulfur cluster binding"/>
    <property type="evidence" value="ECO:0007669"/>
    <property type="project" value="UniProtKB-KW"/>
</dbReference>
<keyword evidence="5" id="KW-0288">FMN</keyword>
<gene>
    <name evidence="13" type="ORF">GKZ27_05220</name>
</gene>
<dbReference type="GO" id="GO:0010181">
    <property type="term" value="F:FMN binding"/>
    <property type="evidence" value="ECO:0007669"/>
    <property type="project" value="InterPro"/>
</dbReference>
<evidence type="ECO:0000256" key="8">
    <source>
        <dbReference type="ARBA" id="ARBA00023004"/>
    </source>
</evidence>
<evidence type="ECO:0000256" key="4">
    <source>
        <dbReference type="ARBA" id="ARBA00022630"/>
    </source>
</evidence>
<keyword evidence="7" id="KW-0560">Oxidoreductase</keyword>
<dbReference type="GO" id="GO:0046872">
    <property type="term" value="F:metal ion binding"/>
    <property type="evidence" value="ECO:0007669"/>
    <property type="project" value="UniProtKB-KW"/>
</dbReference>
<dbReference type="Gene3D" id="3.20.20.70">
    <property type="entry name" value="Aldolase class I"/>
    <property type="match status" value="1"/>
</dbReference>
<evidence type="ECO:0000256" key="7">
    <source>
        <dbReference type="ARBA" id="ARBA00023002"/>
    </source>
</evidence>
<evidence type="ECO:0000256" key="10">
    <source>
        <dbReference type="SAM" id="MobiDB-lite"/>
    </source>
</evidence>
<sequence length="746" mass="80125">MTESTRGITRRGFVGGAAAAAVGTALLSAAGLAGCAPQEKGDMASTGAEEVTGGELTPELNPQDESYTTFTTDYAPLFEPLTIGSLTLRNRIVKSPAGSDTWKPEGDQLNENYLTYYENFAKGGASLVFVESAISKFISLKAQERTATGWLVEDISKIPTLMAPVVERVHKHDAYIGFQLAAGTADIPTMTLEDIAWLQDTMVQIAVQLKAAGFDMIELHSSATQLMKNMLTARINTRTDQYGADTLENRTRFTCEVIQKIKEACGKDMAIQVLMDACEENDEHLGDNDNFITLEESIENAKMFEAAGADSFYLRQSVPGMHIAQFAPDLMHAGYHCNGVTGFGTQVDFSQHFGGTLDGRYSGCAMLLPAAAAFKKALKGTVSAAGYLDPRTAPDLITNAVANGEIDYIMTTRPLTVDPELPNKLQEGRRDEVAPCTRCMHCHNKGGDPTYDYTGKGVELCRVNAATQRAYTEAMPEGYEPVPAETKKKVMVVGGGPAGMEAARIAAERGHEVTLYEKDSSLGGMLREASAFKGGHERLTDLVDYLTRQQEVKGVTVVTGTEVTADLVNSEKPDAVIVAVGGKRDSKLQGNDTVKVISVDEAAGDEVGETVVICGANAQATDCALFLLAHGKKVQMVHEGLKSDIDKEQSTWVRTFVTPQLYAQGVKVWNSSKVEGLTEEGLTVTNAMGATKTLPCDTVIECYDMLPNKELADALTGFEVYTVGDCDAPFNIAQAIASGNLAARKL</sequence>
<dbReference type="PROSITE" id="PS51318">
    <property type="entry name" value="TAT"/>
    <property type="match status" value="1"/>
</dbReference>
<dbReference type="EMBL" id="WSRR01000009">
    <property type="protein sequence ID" value="MVX60859.1"/>
    <property type="molecule type" value="Genomic_DNA"/>
</dbReference>
<dbReference type="Gene3D" id="3.40.50.720">
    <property type="entry name" value="NAD(P)-binding Rossmann-like Domain"/>
    <property type="match status" value="1"/>
</dbReference>
<dbReference type="SUPFAM" id="SSF51905">
    <property type="entry name" value="FAD/NAD(P)-binding domain"/>
    <property type="match status" value="1"/>
</dbReference>
<evidence type="ECO:0000259" key="11">
    <source>
        <dbReference type="Pfam" id="PF00724"/>
    </source>
</evidence>
<evidence type="ECO:0000313" key="14">
    <source>
        <dbReference type="Proteomes" id="UP000463388"/>
    </source>
</evidence>
<feature type="region of interest" description="Disordered" evidence="10">
    <location>
        <begin position="39"/>
        <end position="65"/>
    </location>
</feature>
<comment type="similarity">
    <text evidence="3">In the N-terminal section; belongs to the NADH:flavin oxidoreductase/NADH oxidase family.</text>
</comment>
<accession>A0A6N8JP92</accession>
<dbReference type="PROSITE" id="PS51257">
    <property type="entry name" value="PROKAR_LIPOPROTEIN"/>
    <property type="match status" value="1"/>
</dbReference>
<dbReference type="RefSeq" id="WP_035022496.1">
    <property type="nucleotide sequence ID" value="NZ_JANJZH010000067.1"/>
</dbReference>
<evidence type="ECO:0000256" key="5">
    <source>
        <dbReference type="ARBA" id="ARBA00022643"/>
    </source>
</evidence>
<comment type="cofactor">
    <cofactor evidence="2">
        <name>[4Fe-4S] cluster</name>
        <dbReference type="ChEBI" id="CHEBI:49883"/>
    </cofactor>
</comment>
<dbReference type="InterPro" id="IPR023753">
    <property type="entry name" value="FAD/NAD-binding_dom"/>
</dbReference>
<keyword evidence="9" id="KW-0411">Iron-sulfur</keyword>
<keyword evidence="8" id="KW-0408">Iron</keyword>
<feature type="domain" description="NADH:flavin oxidoreductase/NADH oxidase N-terminal" evidence="11">
    <location>
        <begin position="77"/>
        <end position="186"/>
    </location>
</feature>